<dbReference type="InterPro" id="IPR003961">
    <property type="entry name" value="FN3_dom"/>
</dbReference>
<proteinExistence type="predicted"/>
<dbReference type="RefSeq" id="XP_009054960.1">
    <property type="nucleotide sequence ID" value="XM_009056712.1"/>
</dbReference>
<gene>
    <name evidence="2" type="ORF">LOTGIDRAFT_59062</name>
</gene>
<dbReference type="SUPFAM" id="SSF49265">
    <property type="entry name" value="Fibronectin type III"/>
    <property type="match status" value="1"/>
</dbReference>
<dbReference type="PROSITE" id="PS50853">
    <property type="entry name" value="FN3"/>
    <property type="match status" value="1"/>
</dbReference>
<dbReference type="KEGG" id="lgi:LOTGIDRAFT_59062"/>
<reference evidence="2 3" key="1">
    <citation type="journal article" date="2013" name="Nature">
        <title>Insights into bilaterian evolution from three spiralian genomes.</title>
        <authorList>
            <person name="Simakov O."/>
            <person name="Marletaz F."/>
            <person name="Cho S.J."/>
            <person name="Edsinger-Gonzales E."/>
            <person name="Havlak P."/>
            <person name="Hellsten U."/>
            <person name="Kuo D.H."/>
            <person name="Larsson T."/>
            <person name="Lv J."/>
            <person name="Arendt D."/>
            <person name="Savage R."/>
            <person name="Osoegawa K."/>
            <person name="de Jong P."/>
            <person name="Grimwood J."/>
            <person name="Chapman J.A."/>
            <person name="Shapiro H."/>
            <person name="Aerts A."/>
            <person name="Otillar R.P."/>
            <person name="Terry A.Y."/>
            <person name="Boore J.L."/>
            <person name="Grigoriev I.V."/>
            <person name="Lindberg D.R."/>
            <person name="Seaver E.C."/>
            <person name="Weisblat D.A."/>
            <person name="Putnam N.H."/>
            <person name="Rokhsar D.S."/>
        </authorList>
    </citation>
    <scope>NUCLEOTIDE SEQUENCE [LARGE SCALE GENOMIC DNA]</scope>
</reference>
<accession>V4BYR4</accession>
<sequence length="84" mass="9588">KQGGPSSLILSWQPPSEIEGPIIGYIIYYTNDVGLEEQQWAAQAIIGNITETTIQRLNMNLTYYFKVRARFNMMFGPISDIVQF</sequence>
<dbReference type="GeneID" id="20251485"/>
<dbReference type="Proteomes" id="UP000030746">
    <property type="component" value="Unassembled WGS sequence"/>
</dbReference>
<dbReference type="CDD" id="cd00063">
    <property type="entry name" value="FN3"/>
    <property type="match status" value="1"/>
</dbReference>
<evidence type="ECO:0000313" key="2">
    <source>
        <dbReference type="EMBL" id="ESO94269.1"/>
    </source>
</evidence>
<dbReference type="InterPro" id="IPR036116">
    <property type="entry name" value="FN3_sf"/>
</dbReference>
<evidence type="ECO:0000259" key="1">
    <source>
        <dbReference type="PROSITE" id="PS50853"/>
    </source>
</evidence>
<protein>
    <recommendedName>
        <fullName evidence="1">Fibronectin type-III domain-containing protein</fullName>
    </recommendedName>
</protein>
<feature type="non-terminal residue" evidence="2">
    <location>
        <position position="84"/>
    </location>
</feature>
<name>V4BYR4_LOTGI</name>
<dbReference type="CTD" id="20251485"/>
<dbReference type="Gene3D" id="2.60.40.10">
    <property type="entry name" value="Immunoglobulins"/>
    <property type="match status" value="1"/>
</dbReference>
<organism evidence="2 3">
    <name type="scientific">Lottia gigantea</name>
    <name type="common">Giant owl limpet</name>
    <dbReference type="NCBI Taxonomy" id="225164"/>
    <lineage>
        <taxon>Eukaryota</taxon>
        <taxon>Metazoa</taxon>
        <taxon>Spiralia</taxon>
        <taxon>Lophotrochozoa</taxon>
        <taxon>Mollusca</taxon>
        <taxon>Gastropoda</taxon>
        <taxon>Patellogastropoda</taxon>
        <taxon>Lottioidea</taxon>
        <taxon>Lottiidae</taxon>
        <taxon>Lottia</taxon>
    </lineage>
</organism>
<feature type="non-terminal residue" evidence="2">
    <location>
        <position position="1"/>
    </location>
</feature>
<dbReference type="OrthoDB" id="114660at2759"/>
<dbReference type="AlphaFoldDB" id="V4BYR4"/>
<dbReference type="EMBL" id="KB201847">
    <property type="protein sequence ID" value="ESO94269.1"/>
    <property type="molecule type" value="Genomic_DNA"/>
</dbReference>
<dbReference type="InterPro" id="IPR013783">
    <property type="entry name" value="Ig-like_fold"/>
</dbReference>
<dbReference type="Pfam" id="PF00041">
    <property type="entry name" value="fn3"/>
    <property type="match status" value="1"/>
</dbReference>
<evidence type="ECO:0000313" key="3">
    <source>
        <dbReference type="Proteomes" id="UP000030746"/>
    </source>
</evidence>
<dbReference type="HOGENOM" id="CLU_2533961_0_0_1"/>
<keyword evidence="3" id="KW-1185">Reference proteome</keyword>
<dbReference type="STRING" id="225164.V4BYR4"/>
<feature type="domain" description="Fibronectin type-III" evidence="1">
    <location>
        <begin position="1"/>
        <end position="84"/>
    </location>
</feature>